<dbReference type="PANTHER" id="PTHR30383:SF5">
    <property type="entry name" value="SGNH HYDROLASE-TYPE ESTERASE DOMAIN-CONTAINING PROTEIN"/>
    <property type="match status" value="1"/>
</dbReference>
<protein>
    <submittedName>
        <fullName evidence="3">Lipolytic enzyme, G-D-S-L family</fullName>
    </submittedName>
</protein>
<evidence type="ECO:0000256" key="1">
    <source>
        <dbReference type="SAM" id="SignalP"/>
    </source>
</evidence>
<dbReference type="GO" id="GO:0004622">
    <property type="term" value="F:phosphatidylcholine lysophospholipase activity"/>
    <property type="evidence" value="ECO:0007669"/>
    <property type="project" value="TreeGrafter"/>
</dbReference>
<proteinExistence type="predicted"/>
<organism evidence="3">
    <name type="scientific">Solibacter usitatus (strain Ellin6076)</name>
    <dbReference type="NCBI Taxonomy" id="234267"/>
    <lineage>
        <taxon>Bacteria</taxon>
        <taxon>Pseudomonadati</taxon>
        <taxon>Acidobacteriota</taxon>
        <taxon>Terriglobia</taxon>
        <taxon>Bryobacterales</taxon>
        <taxon>Solibacteraceae</taxon>
        <taxon>Candidatus Solibacter</taxon>
    </lineage>
</organism>
<name>Q01NQ3_SOLUE</name>
<dbReference type="InParanoid" id="Q01NQ3"/>
<dbReference type="EMBL" id="CP000473">
    <property type="protein sequence ID" value="ABJ88717.1"/>
    <property type="molecule type" value="Genomic_DNA"/>
</dbReference>
<evidence type="ECO:0000259" key="2">
    <source>
        <dbReference type="Pfam" id="PF13472"/>
    </source>
</evidence>
<dbReference type="OrthoDB" id="2513075at2"/>
<dbReference type="InterPro" id="IPR013830">
    <property type="entry name" value="SGNH_hydro"/>
</dbReference>
<feature type="domain" description="SGNH hydrolase-type esterase" evidence="2">
    <location>
        <begin position="75"/>
        <end position="228"/>
    </location>
</feature>
<dbReference type="CDD" id="cd04501">
    <property type="entry name" value="SGNH_hydrolase_like_4"/>
    <property type="match status" value="1"/>
</dbReference>
<dbReference type="Pfam" id="PF13472">
    <property type="entry name" value="Lipase_GDSL_2"/>
    <property type="match status" value="1"/>
</dbReference>
<dbReference type="eggNOG" id="COG2755">
    <property type="taxonomic scope" value="Bacteria"/>
</dbReference>
<dbReference type="Gene3D" id="3.40.50.1110">
    <property type="entry name" value="SGNH hydrolase"/>
    <property type="match status" value="1"/>
</dbReference>
<gene>
    <name evidence="3" type="ordered locus">Acid_7819</name>
</gene>
<dbReference type="AlphaFoldDB" id="Q01NQ3"/>
<sequence precursor="true">MRVLGIRLLAGSMVAACCLMAQTAEAQRVEALEQKLAAQRKLLVDWGGLIRYGSENAEIRPPKPNEKRVIFFGDQVTERWGQGSGKFFPGKGYLNRGIGGQTTAQMLVRFHQDVVALKPAVVVIEGGMNDLLVATEGVMADNFLSMMDIARANGIRVVLASVTPVCDCYTKQTGLRPQGKIISLNGWIKDFAAASSAVFLNYYSALADGRNFKKELTDDGLLPNDAAYGVMAPLAEKAIAEALSKK</sequence>
<dbReference type="HOGENOM" id="CLU_051989_5_1_0"/>
<dbReference type="PANTHER" id="PTHR30383">
    <property type="entry name" value="THIOESTERASE 1/PROTEASE 1/LYSOPHOSPHOLIPASE L1"/>
    <property type="match status" value="1"/>
</dbReference>
<evidence type="ECO:0000313" key="3">
    <source>
        <dbReference type="EMBL" id="ABJ88717.1"/>
    </source>
</evidence>
<feature type="signal peptide" evidence="1">
    <location>
        <begin position="1"/>
        <end position="26"/>
    </location>
</feature>
<feature type="chain" id="PRO_5004162389" evidence="1">
    <location>
        <begin position="27"/>
        <end position="246"/>
    </location>
</feature>
<dbReference type="InterPro" id="IPR036514">
    <property type="entry name" value="SGNH_hydro_sf"/>
</dbReference>
<keyword evidence="1" id="KW-0732">Signal</keyword>
<dbReference type="STRING" id="234267.Acid_7819"/>
<dbReference type="KEGG" id="sus:Acid_7819"/>
<reference evidence="3" key="1">
    <citation type="submission" date="2006-10" db="EMBL/GenBank/DDBJ databases">
        <title>Complete sequence of Solibacter usitatus Ellin6076.</title>
        <authorList>
            <consortium name="US DOE Joint Genome Institute"/>
            <person name="Copeland A."/>
            <person name="Lucas S."/>
            <person name="Lapidus A."/>
            <person name="Barry K."/>
            <person name="Detter J.C."/>
            <person name="Glavina del Rio T."/>
            <person name="Hammon N."/>
            <person name="Israni S."/>
            <person name="Dalin E."/>
            <person name="Tice H."/>
            <person name="Pitluck S."/>
            <person name="Thompson L.S."/>
            <person name="Brettin T."/>
            <person name="Bruce D."/>
            <person name="Han C."/>
            <person name="Tapia R."/>
            <person name="Gilna P."/>
            <person name="Schmutz J."/>
            <person name="Larimer F."/>
            <person name="Land M."/>
            <person name="Hauser L."/>
            <person name="Kyrpides N."/>
            <person name="Mikhailova N."/>
            <person name="Janssen P.H."/>
            <person name="Kuske C.R."/>
            <person name="Richardson P."/>
        </authorList>
    </citation>
    <scope>NUCLEOTIDE SEQUENCE</scope>
    <source>
        <strain evidence="3">Ellin6076</strain>
    </source>
</reference>
<dbReference type="InterPro" id="IPR051532">
    <property type="entry name" value="Ester_Hydrolysis_Enzymes"/>
</dbReference>
<dbReference type="SUPFAM" id="SSF52266">
    <property type="entry name" value="SGNH hydrolase"/>
    <property type="match status" value="1"/>
</dbReference>
<accession>Q01NQ3</accession>